<accession>A0A371FTZ7</accession>
<comment type="caution">
    <text evidence="1">The sequence shown here is derived from an EMBL/GenBank/DDBJ whole genome shotgun (WGS) entry which is preliminary data.</text>
</comment>
<name>A0A371FTZ7_MUCPR</name>
<sequence length="61" mass="6955">MDLGRPSSDPLSEEVAAEDALSAWGNYESQDFEDLEKHPSQTHIPIFSILSYLRTPMFPRM</sequence>
<dbReference type="Proteomes" id="UP000257109">
    <property type="component" value="Unassembled WGS sequence"/>
</dbReference>
<evidence type="ECO:0000313" key="2">
    <source>
        <dbReference type="Proteomes" id="UP000257109"/>
    </source>
</evidence>
<dbReference type="AlphaFoldDB" id="A0A371FTZ7"/>
<feature type="non-terminal residue" evidence="1">
    <location>
        <position position="1"/>
    </location>
</feature>
<organism evidence="1 2">
    <name type="scientific">Mucuna pruriens</name>
    <name type="common">Velvet bean</name>
    <name type="synonym">Dolichos pruriens</name>
    <dbReference type="NCBI Taxonomy" id="157652"/>
    <lineage>
        <taxon>Eukaryota</taxon>
        <taxon>Viridiplantae</taxon>
        <taxon>Streptophyta</taxon>
        <taxon>Embryophyta</taxon>
        <taxon>Tracheophyta</taxon>
        <taxon>Spermatophyta</taxon>
        <taxon>Magnoliopsida</taxon>
        <taxon>eudicotyledons</taxon>
        <taxon>Gunneridae</taxon>
        <taxon>Pentapetalae</taxon>
        <taxon>rosids</taxon>
        <taxon>fabids</taxon>
        <taxon>Fabales</taxon>
        <taxon>Fabaceae</taxon>
        <taxon>Papilionoideae</taxon>
        <taxon>50 kb inversion clade</taxon>
        <taxon>NPAAA clade</taxon>
        <taxon>indigoferoid/millettioid clade</taxon>
        <taxon>Phaseoleae</taxon>
        <taxon>Mucuna</taxon>
    </lineage>
</organism>
<keyword evidence="2" id="KW-1185">Reference proteome</keyword>
<protein>
    <submittedName>
        <fullName evidence="1">Uncharacterized protein</fullName>
    </submittedName>
</protein>
<gene>
    <name evidence="1" type="ORF">CR513_37488</name>
</gene>
<dbReference type="EMBL" id="QJKJ01007827">
    <property type="protein sequence ID" value="RDX81794.1"/>
    <property type="molecule type" value="Genomic_DNA"/>
</dbReference>
<proteinExistence type="predicted"/>
<reference evidence="1" key="1">
    <citation type="submission" date="2018-05" db="EMBL/GenBank/DDBJ databases">
        <title>Draft genome of Mucuna pruriens seed.</title>
        <authorList>
            <person name="Nnadi N.E."/>
            <person name="Vos R."/>
            <person name="Hasami M.H."/>
            <person name="Devisetty U.K."/>
            <person name="Aguiy J.C."/>
        </authorList>
    </citation>
    <scope>NUCLEOTIDE SEQUENCE [LARGE SCALE GENOMIC DNA]</scope>
    <source>
        <strain evidence="1">JCA_2017</strain>
    </source>
</reference>
<evidence type="ECO:0000313" key="1">
    <source>
        <dbReference type="EMBL" id="RDX81794.1"/>
    </source>
</evidence>